<gene>
    <name evidence="1" type="ORF">METZ01_LOCUS316975</name>
</gene>
<accession>A0A382NX30</accession>
<dbReference type="Gene3D" id="3.40.50.720">
    <property type="entry name" value="NAD(P)-binding Rossmann-like Domain"/>
    <property type="match status" value="1"/>
</dbReference>
<proteinExistence type="predicted"/>
<dbReference type="AlphaFoldDB" id="A0A382NX30"/>
<reference evidence="1" key="1">
    <citation type="submission" date="2018-05" db="EMBL/GenBank/DDBJ databases">
        <authorList>
            <person name="Lanie J.A."/>
            <person name="Ng W.-L."/>
            <person name="Kazmierczak K.M."/>
            <person name="Andrzejewski T.M."/>
            <person name="Davidsen T.M."/>
            <person name="Wayne K.J."/>
            <person name="Tettelin H."/>
            <person name="Glass J.I."/>
            <person name="Rusch D."/>
            <person name="Podicherti R."/>
            <person name="Tsui H.-C.T."/>
            <person name="Winkler M.E."/>
        </authorList>
    </citation>
    <scope>NUCLEOTIDE SEQUENCE</scope>
</reference>
<name>A0A382NX30_9ZZZZ</name>
<dbReference type="EMBL" id="UINC01102468">
    <property type="protein sequence ID" value="SVC64121.1"/>
    <property type="molecule type" value="Genomic_DNA"/>
</dbReference>
<feature type="non-terminal residue" evidence="1">
    <location>
        <position position="1"/>
    </location>
</feature>
<dbReference type="SUPFAM" id="SSF51735">
    <property type="entry name" value="NAD(P)-binding Rossmann-fold domains"/>
    <property type="match status" value="1"/>
</dbReference>
<protein>
    <submittedName>
        <fullName evidence="1">Uncharacterized protein</fullName>
    </submittedName>
</protein>
<sequence length="46" mass="4701">MSLAGKPIFITAAGQGSGRAIAERFIQEGADVTAADINLPLLSDLT</sequence>
<feature type="non-terminal residue" evidence="1">
    <location>
        <position position="46"/>
    </location>
</feature>
<dbReference type="InterPro" id="IPR036291">
    <property type="entry name" value="NAD(P)-bd_dom_sf"/>
</dbReference>
<evidence type="ECO:0000313" key="1">
    <source>
        <dbReference type="EMBL" id="SVC64121.1"/>
    </source>
</evidence>
<organism evidence="1">
    <name type="scientific">marine metagenome</name>
    <dbReference type="NCBI Taxonomy" id="408172"/>
    <lineage>
        <taxon>unclassified sequences</taxon>
        <taxon>metagenomes</taxon>
        <taxon>ecological metagenomes</taxon>
    </lineage>
</organism>